<sequence length="119" mass="14059">MQRCLRLFSPKFLPNRERIMFKDRKEAFSDFWRVSCTTFLFNLGFAAFIVEFGFPTPDIVYDIKRIISPDFDLFCRHGEKGEFRLDLSNQIALFKNEEEIFKKSRASQRSPEARFGGTV</sequence>
<name>A0A0R3PNA3_ANGCS</name>
<dbReference type="OrthoDB" id="5796838at2759"/>
<organism evidence="3">
    <name type="scientific">Angiostrongylus costaricensis</name>
    <name type="common">Nematode worm</name>
    <dbReference type="NCBI Taxonomy" id="334426"/>
    <lineage>
        <taxon>Eukaryota</taxon>
        <taxon>Metazoa</taxon>
        <taxon>Ecdysozoa</taxon>
        <taxon>Nematoda</taxon>
        <taxon>Chromadorea</taxon>
        <taxon>Rhabditida</taxon>
        <taxon>Rhabditina</taxon>
        <taxon>Rhabditomorpha</taxon>
        <taxon>Strongyloidea</taxon>
        <taxon>Metastrongylidae</taxon>
        <taxon>Angiostrongylus</taxon>
    </lineage>
</organism>
<accession>A0A0R3PNA3</accession>
<gene>
    <name evidence="1" type="ORF">ACOC_LOCUS6509</name>
</gene>
<dbReference type="AlphaFoldDB" id="A0A0R3PNA3"/>
<keyword evidence="2" id="KW-1185">Reference proteome</keyword>
<reference evidence="1 2" key="2">
    <citation type="submission" date="2018-11" db="EMBL/GenBank/DDBJ databases">
        <authorList>
            <consortium name="Pathogen Informatics"/>
        </authorList>
    </citation>
    <scope>NUCLEOTIDE SEQUENCE [LARGE SCALE GENOMIC DNA]</scope>
    <source>
        <strain evidence="1 2">Costa Rica</strain>
    </source>
</reference>
<proteinExistence type="predicted"/>
<dbReference type="WBParaSite" id="ACOC_0000650801-mRNA-1">
    <property type="protein sequence ID" value="ACOC_0000650801-mRNA-1"/>
    <property type="gene ID" value="ACOC_0000650801"/>
</dbReference>
<dbReference type="OMA" id="PDFDLYC"/>
<dbReference type="Proteomes" id="UP000267027">
    <property type="component" value="Unassembled WGS sequence"/>
</dbReference>
<protein>
    <submittedName>
        <fullName evidence="1 3">Uncharacterized protein</fullName>
    </submittedName>
</protein>
<evidence type="ECO:0000313" key="2">
    <source>
        <dbReference type="Proteomes" id="UP000267027"/>
    </source>
</evidence>
<dbReference type="EMBL" id="UYYA01003951">
    <property type="protein sequence ID" value="VDM58094.1"/>
    <property type="molecule type" value="Genomic_DNA"/>
</dbReference>
<reference evidence="3" key="1">
    <citation type="submission" date="2017-02" db="UniProtKB">
        <authorList>
            <consortium name="WormBaseParasite"/>
        </authorList>
    </citation>
    <scope>IDENTIFICATION</scope>
</reference>
<evidence type="ECO:0000313" key="1">
    <source>
        <dbReference type="EMBL" id="VDM58094.1"/>
    </source>
</evidence>
<evidence type="ECO:0000313" key="3">
    <source>
        <dbReference type="WBParaSite" id="ACOC_0000650801-mRNA-1"/>
    </source>
</evidence>